<protein>
    <recommendedName>
        <fullName evidence="2">F-box domain-containing protein</fullName>
    </recommendedName>
</protein>
<evidence type="ECO:0008006" key="2">
    <source>
        <dbReference type="Google" id="ProtNLM"/>
    </source>
</evidence>
<dbReference type="EMBL" id="ML143472">
    <property type="protein sequence ID" value="TBU24793.1"/>
    <property type="molecule type" value="Genomic_DNA"/>
</dbReference>
<proteinExistence type="predicted"/>
<gene>
    <name evidence="1" type="ORF">BD311DRAFT_534979</name>
</gene>
<accession>A0A4V2JZE6</accession>
<sequence>MALVFDIPKIHVFPCLVESGRPVEWEGTRNSTSLACQMRGTRLVHQSINCLSTRPVASRIENAYSSQARRITHRRQMPSSLNDLASSLHPTTQSPALPWEVIERAIDHCSGDKTTLCTLALTCSQLHPRSLFVLFTNVDIQIQEQLKKFYDAVQAQPHLQPLVRSLSFPWDKFSVFPLLSILPGLRHVAFKGDILVFRVGSQLLQPDLQLVTSVRSLTIRSAGFQT</sequence>
<dbReference type="Proteomes" id="UP000292957">
    <property type="component" value="Unassembled WGS sequence"/>
</dbReference>
<evidence type="ECO:0000313" key="1">
    <source>
        <dbReference type="EMBL" id="TBU24793.1"/>
    </source>
</evidence>
<organism evidence="1">
    <name type="scientific">Dichomitus squalens</name>
    <dbReference type="NCBI Taxonomy" id="114155"/>
    <lineage>
        <taxon>Eukaryota</taxon>
        <taxon>Fungi</taxon>
        <taxon>Dikarya</taxon>
        <taxon>Basidiomycota</taxon>
        <taxon>Agaricomycotina</taxon>
        <taxon>Agaricomycetes</taxon>
        <taxon>Polyporales</taxon>
        <taxon>Polyporaceae</taxon>
        <taxon>Dichomitus</taxon>
    </lineage>
</organism>
<reference evidence="1" key="1">
    <citation type="submission" date="2019-01" db="EMBL/GenBank/DDBJ databases">
        <title>Draft genome sequences of three monokaryotic isolates of the white-rot basidiomycete fungus Dichomitus squalens.</title>
        <authorList>
            <consortium name="DOE Joint Genome Institute"/>
            <person name="Lopez S.C."/>
            <person name="Andreopoulos B."/>
            <person name="Pangilinan J."/>
            <person name="Lipzen A."/>
            <person name="Riley R."/>
            <person name="Ahrendt S."/>
            <person name="Ng V."/>
            <person name="Barry K."/>
            <person name="Daum C."/>
            <person name="Grigoriev I.V."/>
            <person name="Hilden K.S."/>
            <person name="Makela M.R."/>
            <person name="de Vries R.P."/>
        </authorList>
    </citation>
    <scope>NUCLEOTIDE SEQUENCE [LARGE SCALE GENOMIC DNA]</scope>
    <source>
        <strain evidence="1">OM18370.1</strain>
    </source>
</reference>
<dbReference type="AlphaFoldDB" id="A0A4V2JZE6"/>
<name>A0A4V2JZE6_9APHY</name>